<protein>
    <submittedName>
        <fullName evidence="1">Ester cyclase</fullName>
    </submittedName>
</protein>
<gene>
    <name evidence="1" type="ORF">QNN03_07965</name>
</gene>
<dbReference type="RefSeq" id="WP_285431455.1">
    <property type="nucleotide sequence ID" value="NZ_JASJUS010000005.1"/>
</dbReference>
<sequence>MPPPRTRLRPFRPQPSHANGSVVAVRKLDQIQYQDISAALRLLHRGMVLETPAFGTTARGLAENETALRRFFASFPDYDVTLDGHASNGETLVCWGTARLTMTGNRFGVVPNGKRAEIPVFIQFGFQDDLIAGERFFFDLATLCAQSGVSTDAVRQKLFPSAAGGGAP</sequence>
<organism evidence="1 2">
    <name type="scientific">Streptomyces fuscus</name>
    <dbReference type="NCBI Taxonomy" id="3048495"/>
    <lineage>
        <taxon>Bacteria</taxon>
        <taxon>Bacillati</taxon>
        <taxon>Actinomycetota</taxon>
        <taxon>Actinomycetes</taxon>
        <taxon>Kitasatosporales</taxon>
        <taxon>Streptomycetaceae</taxon>
        <taxon>Streptomyces</taxon>
    </lineage>
</organism>
<dbReference type="PANTHER" id="PTHR38436:SF1">
    <property type="entry name" value="ESTER CYCLASE"/>
    <property type="match status" value="1"/>
</dbReference>
<dbReference type="Gene3D" id="3.10.450.50">
    <property type="match status" value="1"/>
</dbReference>
<dbReference type="SUPFAM" id="SSF54427">
    <property type="entry name" value="NTF2-like"/>
    <property type="match status" value="1"/>
</dbReference>
<dbReference type="InterPro" id="IPR032710">
    <property type="entry name" value="NTF2-like_dom_sf"/>
</dbReference>
<dbReference type="PANTHER" id="PTHR38436">
    <property type="entry name" value="POLYKETIDE CYCLASE SNOAL-LIKE DOMAIN"/>
    <property type="match status" value="1"/>
</dbReference>
<proteinExistence type="predicted"/>
<evidence type="ECO:0000313" key="1">
    <source>
        <dbReference type="EMBL" id="MDL2076372.1"/>
    </source>
</evidence>
<accession>A0ABT7IUV6</accession>
<dbReference type="Pfam" id="PF07366">
    <property type="entry name" value="SnoaL"/>
    <property type="match status" value="1"/>
</dbReference>
<comment type="caution">
    <text evidence="1">The sequence shown here is derived from an EMBL/GenBank/DDBJ whole genome shotgun (WGS) entry which is preliminary data.</text>
</comment>
<evidence type="ECO:0000313" key="2">
    <source>
        <dbReference type="Proteomes" id="UP001241926"/>
    </source>
</evidence>
<keyword evidence="2" id="KW-1185">Reference proteome</keyword>
<dbReference type="InterPro" id="IPR009959">
    <property type="entry name" value="Cyclase_SnoaL-like"/>
</dbReference>
<dbReference type="Proteomes" id="UP001241926">
    <property type="component" value="Unassembled WGS sequence"/>
</dbReference>
<reference evidence="1 2" key="1">
    <citation type="submission" date="2023-05" db="EMBL/GenBank/DDBJ databases">
        <title>Streptomyces fuscus sp. nov., a brown-black pigment producing actinomyces isolated from dry sand of Sea duck farm.</title>
        <authorList>
            <person name="Xie J."/>
            <person name="Shen N."/>
        </authorList>
    </citation>
    <scope>NUCLEOTIDE SEQUENCE [LARGE SCALE GENOMIC DNA]</scope>
    <source>
        <strain evidence="1 2">GXMU-J15</strain>
    </source>
</reference>
<dbReference type="EMBL" id="JASJUS010000005">
    <property type="protein sequence ID" value="MDL2076372.1"/>
    <property type="molecule type" value="Genomic_DNA"/>
</dbReference>
<name>A0ABT7IUV6_9ACTN</name>